<dbReference type="EMBL" id="PKMF04000720">
    <property type="protein sequence ID" value="KAK7820893.1"/>
    <property type="molecule type" value="Genomic_DNA"/>
</dbReference>
<feature type="compositionally biased region" description="Basic and acidic residues" evidence="1">
    <location>
        <begin position="475"/>
        <end position="485"/>
    </location>
</feature>
<accession>A0AAW0J2A9</accession>
<feature type="compositionally biased region" description="Low complexity" evidence="1">
    <location>
        <begin position="314"/>
        <end position="335"/>
    </location>
</feature>
<dbReference type="PANTHER" id="PTHR47546:SF3">
    <property type="entry name" value="30S RIBOSOMAL PROTEIN S15, CHLOROPLASTIC"/>
    <property type="match status" value="1"/>
</dbReference>
<comment type="caution">
    <text evidence="2">The sequence shown here is derived from an EMBL/GenBank/DDBJ whole genome shotgun (WGS) entry which is preliminary data.</text>
</comment>
<dbReference type="PANTHER" id="PTHR47546">
    <property type="entry name" value="S15/NS1, RNA-BINDING PROTEIN"/>
    <property type="match status" value="1"/>
</dbReference>
<feature type="region of interest" description="Disordered" evidence="1">
    <location>
        <begin position="452"/>
        <end position="485"/>
    </location>
</feature>
<feature type="compositionally biased region" description="Polar residues" evidence="1">
    <location>
        <begin position="1"/>
        <end position="11"/>
    </location>
</feature>
<feature type="region of interest" description="Disordered" evidence="1">
    <location>
        <begin position="1"/>
        <end position="37"/>
    </location>
</feature>
<sequence>SLKQQQSLSPFSSRNPTNPSKPSNPLSSSFSRPSKATFLEEIRKNLSEFHTRSSLPPSTIQPNSAHSSQNISFQELYKCNVTAKADENATPNNTESGLGKLGGGGTGCNLSFETIRESLRQIHLKTELPQNQRRSGDPMTLSAFKNSLKLKPTSNSGPVIGGTDTLPLSVSGKGRERKEGERETMAMKTDFVKIYSYGELGEKLRKLRPSVEEGKKEGETLWCSLSELNERLMKLREMEEKDTESRIGGISFKDLRESLDWMRQLELEKGRKIRTYNNFKASWSVSVSSKMNLHCSTPAERASLKQQQSLSPFSSRNPTNPSKPSNPLSSSFSRPSKATFLEEIRKNLSEFHTRSSLPPSTIQPNSAHSSQNISFQELYKCNVTAKADENATPNNTESGLGKLGGGGTGCNLSFETIRESLRQIHLKTELPQNQRRSGDPMTLSAFKNSLKLKPTSNSGPVIGGTDTLPLSVSGKGRERKEGERETMAMKTDFVKIYSYGELGEKLRKLRPSVEEGKKEGETLWCSLSELNERLMKLREMEEKDTESRIGGISFKDLRESLDWMRQLELEKGRKIR</sequence>
<feature type="compositionally biased region" description="Low complexity" evidence="1">
    <location>
        <begin position="12"/>
        <end position="34"/>
    </location>
</feature>
<gene>
    <name evidence="2" type="ORF">CFP56_038352</name>
</gene>
<keyword evidence="3" id="KW-1185">Reference proteome</keyword>
<reference evidence="2 3" key="1">
    <citation type="journal article" date="2018" name="Sci. Data">
        <title>The draft genome sequence of cork oak.</title>
        <authorList>
            <person name="Ramos A.M."/>
            <person name="Usie A."/>
            <person name="Barbosa P."/>
            <person name="Barros P.M."/>
            <person name="Capote T."/>
            <person name="Chaves I."/>
            <person name="Simoes F."/>
            <person name="Abreu I."/>
            <person name="Carrasquinho I."/>
            <person name="Faro C."/>
            <person name="Guimaraes J.B."/>
            <person name="Mendonca D."/>
            <person name="Nobrega F."/>
            <person name="Rodrigues L."/>
            <person name="Saibo N.J.M."/>
            <person name="Varela M.C."/>
            <person name="Egas C."/>
            <person name="Matos J."/>
            <person name="Miguel C.M."/>
            <person name="Oliveira M.M."/>
            <person name="Ricardo C.P."/>
            <person name="Goncalves S."/>
        </authorList>
    </citation>
    <scope>NUCLEOTIDE SEQUENCE [LARGE SCALE GENOMIC DNA]</scope>
    <source>
        <strain evidence="3">cv. HL8</strain>
    </source>
</reference>
<feature type="compositionally biased region" description="Polar residues" evidence="1">
    <location>
        <begin position="52"/>
        <end position="69"/>
    </location>
</feature>
<feature type="non-terminal residue" evidence="2">
    <location>
        <position position="576"/>
    </location>
</feature>
<feature type="compositionally biased region" description="Polar residues" evidence="1">
    <location>
        <begin position="304"/>
        <end position="313"/>
    </location>
</feature>
<proteinExistence type="predicted"/>
<evidence type="ECO:0008006" key="4">
    <source>
        <dbReference type="Google" id="ProtNLM"/>
    </source>
</evidence>
<evidence type="ECO:0000313" key="3">
    <source>
        <dbReference type="Proteomes" id="UP000237347"/>
    </source>
</evidence>
<feature type="region of interest" description="Disordered" evidence="1">
    <location>
        <begin position="150"/>
        <end position="183"/>
    </location>
</feature>
<evidence type="ECO:0000313" key="2">
    <source>
        <dbReference type="EMBL" id="KAK7820893.1"/>
    </source>
</evidence>
<protein>
    <recommendedName>
        <fullName evidence="4">DUF3741 domain-containing protein</fullName>
    </recommendedName>
</protein>
<feature type="compositionally biased region" description="Basic and acidic residues" evidence="1">
    <location>
        <begin position="173"/>
        <end position="183"/>
    </location>
</feature>
<feature type="region of interest" description="Disordered" evidence="1">
    <location>
        <begin position="297"/>
        <end position="335"/>
    </location>
</feature>
<feature type="non-terminal residue" evidence="2">
    <location>
        <position position="1"/>
    </location>
</feature>
<dbReference type="Proteomes" id="UP000237347">
    <property type="component" value="Unassembled WGS sequence"/>
</dbReference>
<organism evidence="2 3">
    <name type="scientific">Quercus suber</name>
    <name type="common">Cork oak</name>
    <dbReference type="NCBI Taxonomy" id="58331"/>
    <lineage>
        <taxon>Eukaryota</taxon>
        <taxon>Viridiplantae</taxon>
        <taxon>Streptophyta</taxon>
        <taxon>Embryophyta</taxon>
        <taxon>Tracheophyta</taxon>
        <taxon>Spermatophyta</taxon>
        <taxon>Magnoliopsida</taxon>
        <taxon>eudicotyledons</taxon>
        <taxon>Gunneridae</taxon>
        <taxon>Pentapetalae</taxon>
        <taxon>rosids</taxon>
        <taxon>fabids</taxon>
        <taxon>Fagales</taxon>
        <taxon>Fagaceae</taxon>
        <taxon>Quercus</taxon>
    </lineage>
</organism>
<dbReference type="AlphaFoldDB" id="A0AAW0J2A9"/>
<feature type="region of interest" description="Disordered" evidence="1">
    <location>
        <begin position="49"/>
        <end position="69"/>
    </location>
</feature>
<name>A0AAW0J2A9_QUESU</name>
<evidence type="ECO:0000256" key="1">
    <source>
        <dbReference type="SAM" id="MobiDB-lite"/>
    </source>
</evidence>